<name>A0A6J4I5X1_9ACTN</name>
<evidence type="ECO:0000313" key="1">
    <source>
        <dbReference type="EMBL" id="CAA9243242.1"/>
    </source>
</evidence>
<accession>A0A6J4I5X1</accession>
<dbReference type="EMBL" id="CADCSZ010000115">
    <property type="protein sequence ID" value="CAA9243242.1"/>
    <property type="molecule type" value="Genomic_DNA"/>
</dbReference>
<gene>
    <name evidence="1" type="ORF">AVDCRST_MAG76-1886</name>
</gene>
<reference evidence="1" key="1">
    <citation type="submission" date="2020-02" db="EMBL/GenBank/DDBJ databases">
        <authorList>
            <person name="Meier V. D."/>
        </authorList>
    </citation>
    <scope>NUCLEOTIDE SEQUENCE</scope>
    <source>
        <strain evidence="1">AVDCRST_MAG76</strain>
    </source>
</reference>
<proteinExistence type="predicted"/>
<sequence length="64" mass="6823">MADLEGLRDKCDALAEELADTALELLRQAVDGDEEAGRSERRVTRARRAVEKAAVLLAGSGAPD</sequence>
<protein>
    <submittedName>
        <fullName evidence="1">Uncharacterized protein</fullName>
    </submittedName>
</protein>
<organism evidence="1">
    <name type="scientific">uncultured Acidimicrobiales bacterium</name>
    <dbReference type="NCBI Taxonomy" id="310071"/>
    <lineage>
        <taxon>Bacteria</taxon>
        <taxon>Bacillati</taxon>
        <taxon>Actinomycetota</taxon>
        <taxon>Acidimicrobiia</taxon>
        <taxon>Acidimicrobiales</taxon>
        <taxon>environmental samples</taxon>
    </lineage>
</organism>
<dbReference type="AlphaFoldDB" id="A0A6J4I5X1"/>